<dbReference type="SUPFAM" id="SSF81301">
    <property type="entry name" value="Nucleotidyltransferase"/>
    <property type="match status" value="1"/>
</dbReference>
<name>A0ABU6D1H6_9GAMM</name>
<sequence>MKPSIYSEFVAQAVQQLRTVFGGELLSVVQLGSLAHGGFSARFSDIDLAVILSAPVAGSVVGTAQQQLAALEPMELAKRVSLFWTVPDFSWGRMRPVDQVDLHDNGQVLWGQALDGLAPRPSLAEVRADMQLHSLPYWADKTRLFAARLPANDSEFKEYVRCLLYPARLIFTWQTGKLGGNDEAVAYLEQLAPPGVWLDMAQAALGCRHGALADSELFVFRQALVPQQLATLQSLGLTMVESAPTTENVS</sequence>
<reference evidence="2" key="1">
    <citation type="submission" date="2023-07" db="EMBL/GenBank/DDBJ databases">
        <title>The carbon used by Thiothrix.</title>
        <authorList>
            <person name="Chen L."/>
        </authorList>
    </citation>
    <scope>NUCLEOTIDE SEQUENCE [LARGE SCALE GENOMIC DNA]</scope>
</reference>
<dbReference type="InterPro" id="IPR043519">
    <property type="entry name" value="NT_sf"/>
</dbReference>
<dbReference type="RefSeq" id="WP_324697141.1">
    <property type="nucleotide sequence ID" value="NZ_JAYMYJ010000142.1"/>
</dbReference>
<proteinExistence type="predicted"/>
<accession>A0ABU6D1H6</accession>
<evidence type="ECO:0008006" key="3">
    <source>
        <dbReference type="Google" id="ProtNLM"/>
    </source>
</evidence>
<gene>
    <name evidence="1" type="ORF">VSS37_17085</name>
</gene>
<dbReference type="Proteomes" id="UP001308005">
    <property type="component" value="Unassembled WGS sequence"/>
</dbReference>
<organism evidence="1 2">
    <name type="scientific">Candidatus Thiothrix phosphatis</name>
    <dbReference type="NCBI Taxonomy" id="3112415"/>
    <lineage>
        <taxon>Bacteria</taxon>
        <taxon>Pseudomonadati</taxon>
        <taxon>Pseudomonadota</taxon>
        <taxon>Gammaproteobacteria</taxon>
        <taxon>Thiotrichales</taxon>
        <taxon>Thiotrichaceae</taxon>
        <taxon>Thiothrix</taxon>
    </lineage>
</organism>
<dbReference type="Gene3D" id="3.30.460.10">
    <property type="entry name" value="Beta Polymerase, domain 2"/>
    <property type="match status" value="1"/>
</dbReference>
<dbReference type="EMBL" id="JAYMYJ010000142">
    <property type="protein sequence ID" value="MEB4592701.1"/>
    <property type="molecule type" value="Genomic_DNA"/>
</dbReference>
<reference evidence="1 2" key="2">
    <citation type="submission" date="2024-01" db="EMBL/GenBank/DDBJ databases">
        <authorList>
            <person name="Xie X."/>
        </authorList>
    </citation>
    <scope>NUCLEOTIDE SEQUENCE [LARGE SCALE GENOMIC DNA]</scope>
    <source>
        <strain evidence="1">SCUT-1</strain>
    </source>
</reference>
<evidence type="ECO:0000313" key="1">
    <source>
        <dbReference type="EMBL" id="MEB4592701.1"/>
    </source>
</evidence>
<evidence type="ECO:0000313" key="2">
    <source>
        <dbReference type="Proteomes" id="UP001308005"/>
    </source>
</evidence>
<comment type="caution">
    <text evidence="1">The sequence shown here is derived from an EMBL/GenBank/DDBJ whole genome shotgun (WGS) entry which is preliminary data.</text>
</comment>
<keyword evidence="2" id="KW-1185">Reference proteome</keyword>
<protein>
    <recommendedName>
        <fullName evidence="3">Nucleotidyltransferase domain-containing protein</fullName>
    </recommendedName>
</protein>